<name>A0A4Q9KJ90_PROTD</name>
<evidence type="ECO:0000256" key="2">
    <source>
        <dbReference type="ARBA" id="ARBA00022679"/>
    </source>
</evidence>
<proteinExistence type="predicted"/>
<dbReference type="PANTHER" id="PTHR12526">
    <property type="entry name" value="GLYCOSYLTRANSFERASE"/>
    <property type="match status" value="1"/>
</dbReference>
<keyword evidence="5" id="KW-1185">Reference proteome</keyword>
<dbReference type="Gene3D" id="3.40.50.2000">
    <property type="entry name" value="Glycogen Phosphorylase B"/>
    <property type="match status" value="2"/>
</dbReference>
<accession>A0A4Q9KJ90</accession>
<dbReference type="CDD" id="cd03801">
    <property type="entry name" value="GT4_PimA-like"/>
    <property type="match status" value="1"/>
</dbReference>
<dbReference type="Proteomes" id="UP000291933">
    <property type="component" value="Unassembled WGS sequence"/>
</dbReference>
<dbReference type="GO" id="GO:0016757">
    <property type="term" value="F:glycosyltransferase activity"/>
    <property type="evidence" value="ECO:0007669"/>
    <property type="project" value="UniProtKB-KW"/>
</dbReference>
<protein>
    <submittedName>
        <fullName evidence="4">Glycosyltransferase</fullName>
    </submittedName>
</protein>
<evidence type="ECO:0000313" key="4">
    <source>
        <dbReference type="EMBL" id="TBT94486.1"/>
    </source>
</evidence>
<dbReference type="EMBL" id="SDMR01000013">
    <property type="protein sequence ID" value="TBT94486.1"/>
    <property type="molecule type" value="Genomic_DNA"/>
</dbReference>
<dbReference type="SUPFAM" id="SSF53756">
    <property type="entry name" value="UDP-Glycosyltransferase/glycogen phosphorylase"/>
    <property type="match status" value="1"/>
</dbReference>
<dbReference type="PANTHER" id="PTHR12526:SF510">
    <property type="entry name" value="D-INOSITOL 3-PHOSPHATE GLYCOSYLTRANSFERASE"/>
    <property type="match status" value="1"/>
</dbReference>
<dbReference type="AlphaFoldDB" id="A0A4Q9KJ90"/>
<feature type="domain" description="Glycosyltransferase subfamily 4-like N-terminal" evidence="3">
    <location>
        <begin position="3"/>
        <end position="82"/>
    </location>
</feature>
<evidence type="ECO:0000259" key="3">
    <source>
        <dbReference type="Pfam" id="PF13439"/>
    </source>
</evidence>
<gene>
    <name evidence="4" type="ORF">ET996_10770</name>
</gene>
<keyword evidence="2 4" id="KW-0808">Transferase</keyword>
<keyword evidence="1" id="KW-0328">Glycosyltransferase</keyword>
<evidence type="ECO:0000256" key="1">
    <source>
        <dbReference type="ARBA" id="ARBA00022676"/>
    </source>
</evidence>
<reference evidence="4 5" key="1">
    <citation type="submission" date="2019-01" db="EMBL/GenBank/DDBJ databases">
        <title>Lactibacter flavus gen. nov., sp. nov., a novel bacterium of the family Propionibacteriaceae isolated from raw milk and dairy products.</title>
        <authorList>
            <person name="Huptas C."/>
            <person name="Wenning M."/>
            <person name="Breitenwieser F."/>
            <person name="Doll E."/>
            <person name="Von Neubeck M."/>
            <person name="Busse H.-J."/>
            <person name="Scherer S."/>
        </authorList>
    </citation>
    <scope>NUCLEOTIDE SEQUENCE [LARGE SCALE GENOMIC DNA]</scope>
    <source>
        <strain evidence="4 5">DSM 22130</strain>
    </source>
</reference>
<comment type="caution">
    <text evidence="4">The sequence shown here is derived from an EMBL/GenBank/DDBJ whole genome shotgun (WGS) entry which is preliminary data.</text>
</comment>
<organism evidence="4 5">
    <name type="scientific">Propioniciclava tarda</name>
    <dbReference type="NCBI Taxonomy" id="433330"/>
    <lineage>
        <taxon>Bacteria</taxon>
        <taxon>Bacillati</taxon>
        <taxon>Actinomycetota</taxon>
        <taxon>Actinomycetes</taxon>
        <taxon>Propionibacteriales</taxon>
        <taxon>Propionibacteriaceae</taxon>
        <taxon>Propioniciclava</taxon>
    </lineage>
</organism>
<evidence type="ECO:0000313" key="5">
    <source>
        <dbReference type="Proteomes" id="UP000291933"/>
    </source>
</evidence>
<dbReference type="InterPro" id="IPR028098">
    <property type="entry name" value="Glyco_trans_4-like_N"/>
</dbReference>
<sequence>MAAALATVGLPMALVTTEHGIAADDLVYHGTKTRSSAKALLHTARLRRFDAVIAVSDATRTAMAAKWHPRQPITVIPNGVDPLDAAAPSEPGLRFASIARLAPEKRLGDLLRAFGQLRATHPAATLTVAGTGPLDGQLRQDAARLGIADAVSFPGYVQAPAVLSETDVLVQLSVWENCSYSLLDAVAHGRGVVASGVGGNPEILPPQCLADPDDPSAVAAAMAEQGLQPDRRPVLKPGWPTVATMTARIAEVYAPWR</sequence>
<dbReference type="Pfam" id="PF13439">
    <property type="entry name" value="Glyco_transf_4"/>
    <property type="match status" value="1"/>
</dbReference>
<dbReference type="OrthoDB" id="477186at2"/>
<dbReference type="Pfam" id="PF13692">
    <property type="entry name" value="Glyco_trans_1_4"/>
    <property type="match status" value="1"/>
</dbReference>